<dbReference type="RefSeq" id="XP_056041654.1">
    <property type="nucleotide sequence ID" value="XM_056184608.1"/>
</dbReference>
<proteinExistence type="predicted"/>
<dbReference type="GeneID" id="80879774"/>
<evidence type="ECO:0000256" key="1">
    <source>
        <dbReference type="SAM" id="Phobius"/>
    </source>
</evidence>
<accession>A0AAD7QN17</accession>
<keyword evidence="1" id="KW-1133">Transmembrane helix</keyword>
<sequence>MALQLSTIENSERISLKSQPKLSLSESAILESPYTSTFFFSTITLSVLGCIIFLVAITIFFVFAFAIVLFVVFVLVATVMVVAGSRYLEQHISVLNVSSNQRLHFAELHGETSTSADCIRKAPFSQLRHPSSMRSQHYGRAADEDDYELTPTIETDAHPKTDGSVILLSLLLAPTDVWSSFNYGGTTRQNPEVGS</sequence>
<gene>
    <name evidence="2" type="ORF">POJ06DRAFT_146848</name>
</gene>
<evidence type="ECO:0000313" key="3">
    <source>
        <dbReference type="Proteomes" id="UP001217417"/>
    </source>
</evidence>
<dbReference type="EMBL" id="JARPMG010000009">
    <property type="protein sequence ID" value="KAJ8098204.1"/>
    <property type="molecule type" value="Genomic_DNA"/>
</dbReference>
<keyword evidence="1" id="KW-0812">Transmembrane</keyword>
<comment type="caution">
    <text evidence="2">The sequence shown here is derived from an EMBL/GenBank/DDBJ whole genome shotgun (WGS) entry which is preliminary data.</text>
</comment>
<dbReference type="AlphaFoldDB" id="A0AAD7QN17"/>
<reference evidence="2" key="1">
    <citation type="submission" date="2023-03" db="EMBL/GenBank/DDBJ databases">
        <title>Near-Complete genome sequence of Lipomyces tetrasporous NRRL Y-64009, an oleaginous yeast capable of growing on lignocellulosic hydrolysates.</title>
        <authorList>
            <consortium name="Lawrence Berkeley National Laboratory"/>
            <person name="Jagtap S.S."/>
            <person name="Liu J.-J."/>
            <person name="Walukiewicz H.E."/>
            <person name="Pangilinan J."/>
            <person name="Lipzen A."/>
            <person name="Ahrendt S."/>
            <person name="Koriabine M."/>
            <person name="Cobaugh K."/>
            <person name="Salamov A."/>
            <person name="Yoshinaga Y."/>
            <person name="Ng V."/>
            <person name="Daum C."/>
            <person name="Grigoriev I.V."/>
            <person name="Slininger P.J."/>
            <person name="Dien B.S."/>
            <person name="Jin Y.-S."/>
            <person name="Rao C.V."/>
        </authorList>
    </citation>
    <scope>NUCLEOTIDE SEQUENCE</scope>
    <source>
        <strain evidence="2">NRRL Y-64009</strain>
    </source>
</reference>
<name>A0AAD7QN17_9ASCO</name>
<feature type="transmembrane region" description="Helical" evidence="1">
    <location>
        <begin position="63"/>
        <end position="83"/>
    </location>
</feature>
<organism evidence="2 3">
    <name type="scientific">Lipomyces tetrasporus</name>
    <dbReference type="NCBI Taxonomy" id="54092"/>
    <lineage>
        <taxon>Eukaryota</taxon>
        <taxon>Fungi</taxon>
        <taxon>Dikarya</taxon>
        <taxon>Ascomycota</taxon>
        <taxon>Saccharomycotina</taxon>
        <taxon>Lipomycetes</taxon>
        <taxon>Lipomycetales</taxon>
        <taxon>Lipomycetaceae</taxon>
        <taxon>Lipomyces</taxon>
    </lineage>
</organism>
<keyword evidence="3" id="KW-1185">Reference proteome</keyword>
<evidence type="ECO:0000313" key="2">
    <source>
        <dbReference type="EMBL" id="KAJ8098204.1"/>
    </source>
</evidence>
<feature type="transmembrane region" description="Helical" evidence="1">
    <location>
        <begin position="38"/>
        <end position="57"/>
    </location>
</feature>
<keyword evidence="1" id="KW-0472">Membrane</keyword>
<dbReference type="Proteomes" id="UP001217417">
    <property type="component" value="Unassembled WGS sequence"/>
</dbReference>
<protein>
    <submittedName>
        <fullName evidence="2">Uncharacterized protein</fullName>
    </submittedName>
</protein>